<keyword evidence="8 16" id="KW-0408">Iron</keyword>
<keyword evidence="9" id="KW-0406">Ion transport</keyword>
<dbReference type="InterPro" id="IPR041069">
    <property type="entry name" value="FeoB_Cyto"/>
</dbReference>
<name>G8IQU7_9BACT</name>
<evidence type="ECO:0000313" key="18">
    <source>
        <dbReference type="EMBL" id="AET24920.1"/>
    </source>
</evidence>
<evidence type="ECO:0000256" key="8">
    <source>
        <dbReference type="ARBA" id="ARBA00023004"/>
    </source>
</evidence>
<dbReference type="Gene3D" id="3.40.50.300">
    <property type="entry name" value="P-loop containing nucleotide triphosphate hydrolases"/>
    <property type="match status" value="1"/>
</dbReference>
<dbReference type="InterPro" id="IPR003373">
    <property type="entry name" value="Fe2_transport_prot-B"/>
</dbReference>
<gene>
    <name evidence="18" type="primary">feoB</name>
</gene>
<evidence type="ECO:0000256" key="12">
    <source>
        <dbReference type="ARBA" id="ARBA00031200"/>
    </source>
</evidence>
<dbReference type="GO" id="GO:0015093">
    <property type="term" value="F:ferrous iron transmembrane transporter activity"/>
    <property type="evidence" value="ECO:0007669"/>
    <property type="project" value="UniProtKB-UniRule"/>
</dbReference>
<feature type="binding site" evidence="14">
    <location>
        <begin position="64"/>
        <end position="67"/>
    </location>
    <ligand>
        <name>GTP</name>
        <dbReference type="ChEBI" id="CHEBI:37565"/>
        <label>1</label>
    </ligand>
</feature>
<dbReference type="InterPro" id="IPR050860">
    <property type="entry name" value="FeoB_GTPase"/>
</dbReference>
<accession>G8IQU7</accession>
<organism evidence="18">
    <name type="scientific">Desulfamplus magnetovallimortis BW-1</name>
    <dbReference type="NCBI Taxonomy" id="1073250"/>
    <lineage>
        <taxon>Bacteria</taxon>
        <taxon>Pseudomonadati</taxon>
        <taxon>Thermodesulfobacteriota</taxon>
        <taxon>Desulfobacteria</taxon>
        <taxon>Desulfobacterales</taxon>
        <taxon>Desulfobacteraceae</taxon>
        <taxon>Desulfamplus</taxon>
    </lineage>
</organism>
<dbReference type="Pfam" id="PF07670">
    <property type="entry name" value="Gate"/>
    <property type="match status" value="2"/>
</dbReference>
<dbReference type="InterPro" id="IPR006073">
    <property type="entry name" value="GTP-bd"/>
</dbReference>
<evidence type="ECO:0000256" key="1">
    <source>
        <dbReference type="ARBA" id="ARBA00004651"/>
    </source>
</evidence>
<keyword evidence="15" id="KW-0479">Metal-binding</keyword>
<dbReference type="PANTHER" id="PTHR43185">
    <property type="entry name" value="FERROUS IRON TRANSPORT PROTEIN B"/>
    <property type="match status" value="1"/>
</dbReference>
<dbReference type="GO" id="GO:0005886">
    <property type="term" value="C:plasma membrane"/>
    <property type="evidence" value="ECO:0007669"/>
    <property type="project" value="UniProtKB-SubCell"/>
</dbReference>
<evidence type="ECO:0000256" key="6">
    <source>
        <dbReference type="ARBA" id="ARBA00022741"/>
    </source>
</evidence>
<dbReference type="GO" id="GO:0046872">
    <property type="term" value="F:metal ion binding"/>
    <property type="evidence" value="ECO:0007669"/>
    <property type="project" value="UniProtKB-KW"/>
</dbReference>
<feature type="transmembrane region" description="Helical" evidence="16">
    <location>
        <begin position="590"/>
        <end position="612"/>
    </location>
</feature>
<dbReference type="Gene3D" id="1.10.287.1770">
    <property type="match status" value="1"/>
</dbReference>
<evidence type="ECO:0000256" key="10">
    <source>
        <dbReference type="ARBA" id="ARBA00023134"/>
    </source>
</evidence>
<dbReference type="InterPro" id="IPR027417">
    <property type="entry name" value="P-loop_NTPase"/>
</dbReference>
<feature type="transmembrane region" description="Helical" evidence="16">
    <location>
        <begin position="349"/>
        <end position="373"/>
    </location>
</feature>
<feature type="transmembrane region" description="Helical" evidence="16">
    <location>
        <begin position="393"/>
        <end position="413"/>
    </location>
</feature>
<keyword evidence="3" id="KW-1003">Cell membrane</keyword>
<evidence type="ECO:0000259" key="17">
    <source>
        <dbReference type="PROSITE" id="PS51711"/>
    </source>
</evidence>
<feature type="binding site" evidence="15">
    <location>
        <position position="32"/>
    </location>
    <ligand>
        <name>Mg(2+)</name>
        <dbReference type="ChEBI" id="CHEBI:18420"/>
        <label>2</label>
    </ligand>
</feature>
<feature type="transmembrane region" description="Helical" evidence="16">
    <location>
        <begin position="291"/>
        <end position="312"/>
    </location>
</feature>
<dbReference type="SUPFAM" id="SSF52540">
    <property type="entry name" value="P-loop containing nucleoside triphosphate hydrolases"/>
    <property type="match status" value="1"/>
</dbReference>
<keyword evidence="7 16" id="KW-1133">Transmembrane helix</keyword>
<dbReference type="InterPro" id="IPR030389">
    <property type="entry name" value="G_FEOB_dom"/>
</dbReference>
<evidence type="ECO:0000256" key="11">
    <source>
        <dbReference type="ARBA" id="ARBA00023136"/>
    </source>
</evidence>
<keyword evidence="15" id="KW-0460">Magnesium</keyword>
<keyword evidence="11 16" id="KW-0472">Membrane</keyword>
<evidence type="ECO:0000256" key="4">
    <source>
        <dbReference type="ARBA" id="ARBA00022496"/>
    </source>
</evidence>
<feature type="binding site" evidence="14">
    <location>
        <begin position="124"/>
        <end position="127"/>
    </location>
    <ligand>
        <name>GTP</name>
        <dbReference type="ChEBI" id="CHEBI:37565"/>
        <label>1</label>
    </ligand>
</feature>
<dbReference type="PROSITE" id="PS51711">
    <property type="entry name" value="G_FEOB"/>
    <property type="match status" value="1"/>
</dbReference>
<feature type="transmembrane region" description="Helical" evidence="16">
    <location>
        <begin position="515"/>
        <end position="536"/>
    </location>
</feature>
<evidence type="ECO:0000256" key="9">
    <source>
        <dbReference type="ARBA" id="ARBA00023065"/>
    </source>
</evidence>
<feature type="domain" description="FeoB-type G" evidence="17">
    <location>
        <begin position="11"/>
        <end position="173"/>
    </location>
</feature>
<evidence type="ECO:0000256" key="5">
    <source>
        <dbReference type="ARBA" id="ARBA00022692"/>
    </source>
</evidence>
<evidence type="ECO:0000256" key="2">
    <source>
        <dbReference type="ARBA" id="ARBA00022448"/>
    </source>
</evidence>
<dbReference type="EMBL" id="JN830642">
    <property type="protein sequence ID" value="AET24920.1"/>
    <property type="molecule type" value="Genomic_DNA"/>
</dbReference>
<keyword evidence="5 16" id="KW-0812">Transmembrane</keyword>
<feature type="binding site" evidence="15">
    <location>
        <position position="29"/>
    </location>
    <ligand>
        <name>Mg(2+)</name>
        <dbReference type="ChEBI" id="CHEBI:18420"/>
        <label>2</label>
    </ligand>
</feature>
<dbReference type="Pfam" id="PF17910">
    <property type="entry name" value="FeoB_Cyto"/>
    <property type="match status" value="1"/>
</dbReference>
<dbReference type="InterPro" id="IPR011642">
    <property type="entry name" value="Gate_dom"/>
</dbReference>
<feature type="transmembrane region" description="Helical" evidence="16">
    <location>
        <begin position="461"/>
        <end position="484"/>
    </location>
</feature>
<feature type="transmembrane region" description="Helical" evidence="16">
    <location>
        <begin position="324"/>
        <end position="342"/>
    </location>
</feature>
<evidence type="ECO:0000256" key="14">
    <source>
        <dbReference type="PIRSR" id="PIRSR603373-1"/>
    </source>
</evidence>
<evidence type="ECO:0000256" key="16">
    <source>
        <dbReference type="RuleBase" id="RU362098"/>
    </source>
</evidence>
<dbReference type="PANTHER" id="PTHR43185:SF1">
    <property type="entry name" value="FE(2+) TRANSPORTER FEOB"/>
    <property type="match status" value="1"/>
</dbReference>
<evidence type="ECO:0000256" key="7">
    <source>
        <dbReference type="ARBA" id="ARBA00022989"/>
    </source>
</evidence>
<comment type="similarity">
    <text evidence="16">Belongs to the TRAFAC class TrmE-Era-EngA-EngB-Septin-like GTPase superfamily. FeoB GTPase (TC 9.A.8) family.</text>
</comment>
<feature type="transmembrane region" description="Helical" evidence="16">
    <location>
        <begin position="434"/>
        <end position="455"/>
    </location>
</feature>
<protein>
    <recommendedName>
        <fullName evidence="12 13">Ferrous iron transport protein B</fullName>
    </recommendedName>
</protein>
<feature type="transmembrane region" description="Helical" evidence="16">
    <location>
        <begin position="548"/>
        <end position="569"/>
    </location>
</feature>
<keyword evidence="6 14" id="KW-0547">Nucleotide-binding</keyword>
<comment type="function">
    <text evidence="16">Probable transporter of a GTP-driven Fe(2+) uptake system.</text>
</comment>
<reference evidence="18" key="1">
    <citation type="journal article" date="2011" name="Science">
        <title>A cultured greigite-producing magnetotactic bacterium in a novel group of sulfate-reducing bacteria.</title>
        <authorList>
            <person name="Lefevre C.T."/>
            <person name="Menguy N."/>
            <person name="Abreu F."/>
            <person name="Lins U."/>
            <person name="Posfai M."/>
            <person name="Prozorov T."/>
            <person name="Pignol D."/>
            <person name="Frankel R.B."/>
            <person name="Bazylinski D.A."/>
        </authorList>
    </citation>
    <scope>NUCLEOTIDE SEQUENCE</scope>
    <source>
        <strain evidence="18">BW-1</strain>
    </source>
</reference>
<keyword evidence="2 16" id="KW-0813">Transport</keyword>
<dbReference type="InterPro" id="IPR011640">
    <property type="entry name" value="Fe2_transport_prot_B_C"/>
</dbReference>
<keyword evidence="10 14" id="KW-0342">GTP-binding</keyword>
<evidence type="ECO:0000256" key="3">
    <source>
        <dbReference type="ARBA" id="ARBA00022475"/>
    </source>
</evidence>
<feature type="binding site" evidence="15">
    <location>
        <position position="33"/>
    </location>
    <ligand>
        <name>Mg(2+)</name>
        <dbReference type="ChEBI" id="CHEBI:18420"/>
        <label>2</label>
    </ligand>
</feature>
<dbReference type="Pfam" id="PF02421">
    <property type="entry name" value="FeoB_N"/>
    <property type="match status" value="1"/>
</dbReference>
<sequence>MRDTIDAKERIKKAILVGLPNTGKTVVFNNLTGEYNLVANCPFTTIEPKRSICRIGNETCELTDTPGIFKIHTYSRSEMVTRDILFSEKPDVIIQCIDAGQLKQSLTLTADLLEMDIPLVICLNAIDETSKKGIMIDSSELSRLLSVEVVESIATRKQGLDTLKDAIVNAINRPAKPHKKLTYSDSFEEKISSIKSLLPEEADHKRLKSQLILTSDPFVMAALEKEYDSNLTEVIADTADKIKKDFKGNFNLEINRTRNQWIDNITDKTVHRQKIALKDFKQGVASACRHPVFGVPILFFIIYIMFMLVVHVANTLAGWMEELLWVPVENLVTGLLPSGFWHDFLIGDYGILSLGVANALITVLPILSVFFIMFNTLEDMGYIPNLTVLTRRIFSKLGLSGASVMPLVLGFGCKTMATMTTKSLQSRREKYISIYLIAFAIPCAAQMGLNMSILGRMGTSAFLIVFSVLFVVEITAGVLLNLFLKKETRSCFIQELPPIRMPEPKAVLIKTYYKLYWFLKESLPVFIYAALALFALDKSGILMATKTFLSPVIKGFLGLPLEMVDALILCMARHEAAAGLIMNLIDAGKLNYVQCIVAVTITTMFVPCFANIMAMIHELKMKNALSMTVAINFSSFIIAGVLNWALLRIY</sequence>
<keyword evidence="4 16" id="KW-0410">Iron transport</keyword>
<dbReference type="PRINTS" id="PR00326">
    <property type="entry name" value="GTP1OBG"/>
</dbReference>
<dbReference type="Pfam" id="PF07664">
    <property type="entry name" value="FeoB_C"/>
    <property type="match status" value="1"/>
</dbReference>
<evidence type="ECO:0000256" key="15">
    <source>
        <dbReference type="PIRSR" id="PIRSR603373-2"/>
    </source>
</evidence>
<dbReference type="NCBIfam" id="TIGR00437">
    <property type="entry name" value="feoB"/>
    <property type="match status" value="1"/>
</dbReference>
<comment type="subcellular location">
    <subcellularLocation>
        <location evidence="16">Cell inner membrane</location>
        <topology evidence="16">Multi-pass membrane protein</topology>
    </subcellularLocation>
    <subcellularLocation>
        <location evidence="1">Cell membrane</location>
        <topology evidence="1">Multi-pass membrane protein</topology>
    </subcellularLocation>
</comment>
<proteinExistence type="inferred from homology"/>
<dbReference type="GO" id="GO:0005525">
    <property type="term" value="F:GTP binding"/>
    <property type="evidence" value="ECO:0007669"/>
    <property type="project" value="UniProtKB-KW"/>
</dbReference>
<feature type="transmembrane region" description="Helical" evidence="16">
    <location>
        <begin position="624"/>
        <end position="647"/>
    </location>
</feature>
<dbReference type="AlphaFoldDB" id="G8IQU7"/>
<feature type="binding site" evidence="14">
    <location>
        <begin position="18"/>
        <end position="25"/>
    </location>
    <ligand>
        <name>GTP</name>
        <dbReference type="ChEBI" id="CHEBI:37565"/>
        <label>1</label>
    </ligand>
</feature>
<evidence type="ECO:0000256" key="13">
    <source>
        <dbReference type="NCBIfam" id="TIGR00437"/>
    </source>
</evidence>